<proteinExistence type="predicted"/>
<keyword evidence="3 4" id="KW-0539">Nucleus</keyword>
<dbReference type="PANTHER" id="PTHR48112">
    <property type="entry name" value="HIGH MOBILITY GROUP PROTEIN DSP1"/>
    <property type="match status" value="1"/>
</dbReference>
<dbReference type="GO" id="GO:0005634">
    <property type="term" value="C:nucleus"/>
    <property type="evidence" value="ECO:0007669"/>
    <property type="project" value="UniProtKB-SubCell"/>
</dbReference>
<evidence type="ECO:0000256" key="2">
    <source>
        <dbReference type="ARBA" id="ARBA00023125"/>
    </source>
</evidence>
<name>A0AAN7SCR2_9COLE</name>
<reference evidence="8" key="1">
    <citation type="submission" date="2023-01" db="EMBL/GenBank/DDBJ databases">
        <title>Key to firefly adult light organ development and bioluminescence: homeobox transcription factors regulate luciferase expression and transportation to peroxisome.</title>
        <authorList>
            <person name="Fu X."/>
        </authorList>
    </citation>
    <scope>NUCLEOTIDE SEQUENCE [LARGE SCALE GENOMIC DNA]</scope>
</reference>
<feature type="region of interest" description="Disordered" evidence="5">
    <location>
        <begin position="109"/>
        <end position="141"/>
    </location>
</feature>
<evidence type="ECO:0000256" key="3">
    <source>
        <dbReference type="ARBA" id="ARBA00023242"/>
    </source>
</evidence>
<comment type="caution">
    <text evidence="7">The sequence shown here is derived from an EMBL/GenBank/DDBJ whole genome shotgun (WGS) entry which is preliminary data.</text>
</comment>
<accession>A0AAN7SCR2</accession>
<organism evidence="7 8">
    <name type="scientific">Aquatica leii</name>
    <dbReference type="NCBI Taxonomy" id="1421715"/>
    <lineage>
        <taxon>Eukaryota</taxon>
        <taxon>Metazoa</taxon>
        <taxon>Ecdysozoa</taxon>
        <taxon>Arthropoda</taxon>
        <taxon>Hexapoda</taxon>
        <taxon>Insecta</taxon>
        <taxon>Pterygota</taxon>
        <taxon>Neoptera</taxon>
        <taxon>Endopterygota</taxon>
        <taxon>Coleoptera</taxon>
        <taxon>Polyphaga</taxon>
        <taxon>Elateriformia</taxon>
        <taxon>Elateroidea</taxon>
        <taxon>Lampyridae</taxon>
        <taxon>Luciolinae</taxon>
        <taxon>Aquatica</taxon>
    </lineage>
</organism>
<evidence type="ECO:0000313" key="7">
    <source>
        <dbReference type="EMBL" id="KAK4874832.1"/>
    </source>
</evidence>
<comment type="subcellular location">
    <subcellularLocation>
        <location evidence="1">Nucleus</location>
    </subcellularLocation>
</comment>
<evidence type="ECO:0000256" key="1">
    <source>
        <dbReference type="ARBA" id="ARBA00004123"/>
    </source>
</evidence>
<dbReference type="AlphaFoldDB" id="A0AAN7SCR2"/>
<sequence length="214" mass="25463">MMSDESENDGAYVENSYENDIYYKKYKLLLDRCESIQKHNQQLVFRLQQVKKITNNRYESVKMLKQRLNDLYKEDWTVIPKEEFDDEVDSAKNSNFKVLVKCKEERNSDQEKEKTKVKKASKRKGGKSERDPKAPKRPSNPFFQFCQEQRQILMEQLNAELKPGEAELTKQELTRQLAIKWKSLAATDKKVYVDMYEKSKEKYAAELSEYNMKK</sequence>
<keyword evidence="8" id="KW-1185">Reference proteome</keyword>
<protein>
    <recommendedName>
        <fullName evidence="6">HMG box domain-containing protein</fullName>
    </recommendedName>
</protein>
<dbReference type="PANTHER" id="PTHR48112:SF22">
    <property type="entry name" value="MITOCHONDRIAL TRANSCRIPTION FACTOR A, ISOFORM B"/>
    <property type="match status" value="1"/>
</dbReference>
<evidence type="ECO:0000313" key="8">
    <source>
        <dbReference type="Proteomes" id="UP001353858"/>
    </source>
</evidence>
<gene>
    <name evidence="7" type="ORF">RN001_014192</name>
</gene>
<dbReference type="InterPro" id="IPR009071">
    <property type="entry name" value="HMG_box_dom"/>
</dbReference>
<feature type="compositionally biased region" description="Basic residues" evidence="5">
    <location>
        <begin position="115"/>
        <end position="125"/>
    </location>
</feature>
<keyword evidence="2 4" id="KW-0238">DNA-binding</keyword>
<dbReference type="Pfam" id="PF24245">
    <property type="entry name" value="INO80F"/>
    <property type="match status" value="1"/>
</dbReference>
<dbReference type="PROSITE" id="PS50118">
    <property type="entry name" value="HMG_BOX_2"/>
    <property type="match status" value="1"/>
</dbReference>
<dbReference type="InterPro" id="IPR056513">
    <property type="entry name" value="INO80F"/>
</dbReference>
<evidence type="ECO:0000256" key="4">
    <source>
        <dbReference type="PROSITE-ProRule" id="PRU00267"/>
    </source>
</evidence>
<dbReference type="GO" id="GO:0006357">
    <property type="term" value="P:regulation of transcription by RNA polymerase II"/>
    <property type="evidence" value="ECO:0007669"/>
    <property type="project" value="TreeGrafter"/>
</dbReference>
<dbReference type="Gene3D" id="1.10.30.10">
    <property type="entry name" value="High mobility group box domain"/>
    <property type="match status" value="1"/>
</dbReference>
<feature type="domain" description="HMG box" evidence="6">
    <location>
        <begin position="135"/>
        <end position="211"/>
    </location>
</feature>
<evidence type="ECO:0000259" key="6">
    <source>
        <dbReference type="PROSITE" id="PS50118"/>
    </source>
</evidence>
<feature type="DNA-binding region" description="HMG box" evidence="4">
    <location>
        <begin position="135"/>
        <end position="211"/>
    </location>
</feature>
<dbReference type="SUPFAM" id="SSF47095">
    <property type="entry name" value="HMG-box"/>
    <property type="match status" value="1"/>
</dbReference>
<evidence type="ECO:0000256" key="5">
    <source>
        <dbReference type="SAM" id="MobiDB-lite"/>
    </source>
</evidence>
<dbReference type="Proteomes" id="UP001353858">
    <property type="component" value="Unassembled WGS sequence"/>
</dbReference>
<dbReference type="EMBL" id="JARPUR010000006">
    <property type="protein sequence ID" value="KAK4874832.1"/>
    <property type="molecule type" value="Genomic_DNA"/>
</dbReference>
<dbReference type="Pfam" id="PF00505">
    <property type="entry name" value="HMG_box"/>
    <property type="match status" value="1"/>
</dbReference>
<dbReference type="InterPro" id="IPR050342">
    <property type="entry name" value="HMGB"/>
</dbReference>
<dbReference type="InterPro" id="IPR036910">
    <property type="entry name" value="HMG_box_dom_sf"/>
</dbReference>
<dbReference type="SMART" id="SM00398">
    <property type="entry name" value="HMG"/>
    <property type="match status" value="1"/>
</dbReference>
<dbReference type="GO" id="GO:0003677">
    <property type="term" value="F:DNA binding"/>
    <property type="evidence" value="ECO:0007669"/>
    <property type="project" value="UniProtKB-UniRule"/>
</dbReference>